<keyword evidence="6" id="KW-1185">Reference proteome</keyword>
<dbReference type="EMBL" id="JBANRG010000003">
    <property type="protein sequence ID" value="KAK7469194.1"/>
    <property type="molecule type" value="Genomic_DNA"/>
</dbReference>
<feature type="region of interest" description="Disordered" evidence="2">
    <location>
        <begin position="1"/>
        <end position="20"/>
    </location>
</feature>
<keyword evidence="1" id="KW-0808">Transferase</keyword>
<dbReference type="Pfam" id="PF03033">
    <property type="entry name" value="Glyco_transf_28"/>
    <property type="match status" value="1"/>
</dbReference>
<name>A0ABR1JYP1_9AGAR</name>
<dbReference type="PANTHER" id="PTHR48050">
    <property type="entry name" value="STEROL 3-BETA-GLUCOSYLTRANSFERASE"/>
    <property type="match status" value="1"/>
</dbReference>
<evidence type="ECO:0000259" key="3">
    <source>
        <dbReference type="Pfam" id="PF03033"/>
    </source>
</evidence>
<evidence type="ECO:0000256" key="1">
    <source>
        <dbReference type="ARBA" id="ARBA00022679"/>
    </source>
</evidence>
<dbReference type="PANTHER" id="PTHR48050:SF26">
    <property type="entry name" value="STEROL 3-BETA-GLUCOSYLTRANSFERASE"/>
    <property type="match status" value="1"/>
</dbReference>
<dbReference type="Pfam" id="PF06722">
    <property type="entry name" value="EryCIII-like_C"/>
    <property type="match status" value="1"/>
</dbReference>
<feature type="domain" description="Glycosyltransferase family 28 N-terminal" evidence="3">
    <location>
        <begin position="597"/>
        <end position="730"/>
    </location>
</feature>
<reference evidence="5 6" key="1">
    <citation type="submission" date="2024-01" db="EMBL/GenBank/DDBJ databases">
        <title>A draft genome for the cacao thread blight pathogen Marasmiellus scandens.</title>
        <authorList>
            <person name="Baruah I.K."/>
            <person name="Leung J."/>
            <person name="Bukari Y."/>
            <person name="Amoako-Attah I."/>
            <person name="Meinhardt L.W."/>
            <person name="Bailey B.A."/>
            <person name="Cohen S.P."/>
        </authorList>
    </citation>
    <scope>NUCLEOTIDE SEQUENCE [LARGE SCALE GENOMIC DNA]</scope>
    <source>
        <strain evidence="5 6">GH-19</strain>
    </source>
</reference>
<dbReference type="SUPFAM" id="SSF53756">
    <property type="entry name" value="UDP-Glycosyltransferase/glycogen phosphorylase"/>
    <property type="match status" value="1"/>
</dbReference>
<dbReference type="InterPro" id="IPR004276">
    <property type="entry name" value="GlycoTrans_28_N"/>
</dbReference>
<accession>A0ABR1JYP1</accession>
<dbReference type="InterPro" id="IPR010610">
    <property type="entry name" value="EryCIII-like_C"/>
</dbReference>
<gene>
    <name evidence="5" type="ORF">VKT23_003685</name>
</gene>
<comment type="caution">
    <text evidence="5">The sequence shown here is derived from an EMBL/GenBank/DDBJ whole genome shotgun (WGS) entry which is preliminary data.</text>
</comment>
<sequence>MPLCKRRSLSHSSDSDSSHYDSECPALISQIFRDANDFDAVLRSLDSIRHRSSRDDAFDLLVAKDLNPNERKLVGHAAKLNAAGPAWTDGDLTTEPETYSDTTTLHEEPVEPEQTFPKPQFHRTATKDNDSWKLEPDEIINLLVDEFGPVASEGEEERLIFEADGVLYMDVLILGVLHLTTHRVAFHASLLSTRPDLPPSQQIIKSGPALLHGNFRSRRLHLEISHDMLCAYTSGSEEHRIRPIRSVLLSNIKEVLPFDPKHPREIKILFNNGRTGAAEYDTEESADEWRRELSGAIFLDRHRRREAMEESSDATRGIRISCPLHKIDRVVHGTDNLASIRLSGAAPGFEPDRCFLGPIVPVAAWDALQDYVEQAKKRAAVHGADLQAPVYFDFGPLTLAENTAATDLNSGAMENAVRSALSLGSETNLWIVRGAIARSIASAGYFVVSPHYVGFWSKYLTLSMSEIKYRLPAKILRSAKPYTHKFLRVFGFTLEVEGFPDFRFQFRTQDIRDAAIKRVSTLIDASKSSPTEWESVSQTPPSTPRSATNAIDLIAPPARTRAVVVAAGFPPNLVAKLPKVINIEQNLLTSQPSLHFVCLTIGSRGDIQPYLALGLGLKKEGHDVTIVTHEEYKDWIESFGIRHRQAGGDPGALMKLSVENKMFSPEFFKKSLSNFRPWLDQLLLDSWEACKDADVLLESPSAMAGVHIAEALHIPYFRTFTMPWTKTAEFPHAFLSTPVGSPLFNSTSYVLFNNVMWAATSGQINRWRKNTLKIGNTDMGHLMQEKIVFIYNFSTAVVPKPIDWGDTTIISGYWFLDNPDPDWSPPATLIDWMEQARRDGKPIVYIGFGSITVPRPNHVTRTIIEAVLKSGVRAIISKGWSARMTKDDKDPEPIIPPECYMLDKVPHDWLFPKIDAALHHGGAGTTGASLRAGIPTLIKPWFGDQFFWASRVQKLGAGLRVPSLRVGDLADALTKATNSRIMKEKAASVGEKIRSEDGVHTAIYTIYTYLQRAGRDRALLK</sequence>
<feature type="domain" description="Erythromycin biosynthesis protein CIII-like C-terminal" evidence="4">
    <location>
        <begin position="894"/>
        <end position="995"/>
    </location>
</feature>
<dbReference type="Proteomes" id="UP001498398">
    <property type="component" value="Unassembled WGS sequence"/>
</dbReference>
<evidence type="ECO:0000256" key="2">
    <source>
        <dbReference type="SAM" id="MobiDB-lite"/>
    </source>
</evidence>
<dbReference type="Gene3D" id="3.40.50.2000">
    <property type="entry name" value="Glycogen Phosphorylase B"/>
    <property type="match status" value="2"/>
</dbReference>
<dbReference type="CDD" id="cd03784">
    <property type="entry name" value="GT1_Gtf-like"/>
    <property type="match status" value="1"/>
</dbReference>
<organism evidence="5 6">
    <name type="scientific">Marasmiellus scandens</name>
    <dbReference type="NCBI Taxonomy" id="2682957"/>
    <lineage>
        <taxon>Eukaryota</taxon>
        <taxon>Fungi</taxon>
        <taxon>Dikarya</taxon>
        <taxon>Basidiomycota</taxon>
        <taxon>Agaricomycotina</taxon>
        <taxon>Agaricomycetes</taxon>
        <taxon>Agaricomycetidae</taxon>
        <taxon>Agaricales</taxon>
        <taxon>Marasmiineae</taxon>
        <taxon>Omphalotaceae</taxon>
        <taxon>Marasmiellus</taxon>
    </lineage>
</organism>
<proteinExistence type="predicted"/>
<dbReference type="SUPFAM" id="SSF50729">
    <property type="entry name" value="PH domain-like"/>
    <property type="match status" value="1"/>
</dbReference>
<evidence type="ECO:0000259" key="4">
    <source>
        <dbReference type="Pfam" id="PF06722"/>
    </source>
</evidence>
<evidence type="ECO:0000313" key="5">
    <source>
        <dbReference type="EMBL" id="KAK7469194.1"/>
    </source>
</evidence>
<dbReference type="InterPro" id="IPR050426">
    <property type="entry name" value="Glycosyltransferase_28"/>
</dbReference>
<evidence type="ECO:0000313" key="6">
    <source>
        <dbReference type="Proteomes" id="UP001498398"/>
    </source>
</evidence>
<dbReference type="InterPro" id="IPR002213">
    <property type="entry name" value="UDP_glucos_trans"/>
</dbReference>
<protein>
    <submittedName>
        <fullName evidence="5">Uncharacterized protein</fullName>
    </submittedName>
</protein>